<reference evidence="1" key="1">
    <citation type="journal article" date="2015" name="Nature">
        <title>Complex archaea that bridge the gap between prokaryotes and eukaryotes.</title>
        <authorList>
            <person name="Spang A."/>
            <person name="Saw J.H."/>
            <person name="Jorgensen S.L."/>
            <person name="Zaremba-Niedzwiedzka K."/>
            <person name="Martijn J."/>
            <person name="Lind A.E."/>
            <person name="van Eijk R."/>
            <person name="Schleper C."/>
            <person name="Guy L."/>
            <person name="Ettema T.J."/>
        </authorList>
    </citation>
    <scope>NUCLEOTIDE SEQUENCE</scope>
</reference>
<accession>A0A0F9A3J0</accession>
<evidence type="ECO:0000313" key="1">
    <source>
        <dbReference type="EMBL" id="KKK73164.1"/>
    </source>
</evidence>
<feature type="non-terminal residue" evidence="1">
    <location>
        <position position="144"/>
    </location>
</feature>
<dbReference type="SUPFAM" id="SSF52540">
    <property type="entry name" value="P-loop containing nucleoside triphosphate hydrolases"/>
    <property type="match status" value="1"/>
</dbReference>
<dbReference type="EMBL" id="LAZR01056909">
    <property type="protein sequence ID" value="KKK73164.1"/>
    <property type="molecule type" value="Genomic_DNA"/>
</dbReference>
<proteinExistence type="predicted"/>
<protein>
    <submittedName>
        <fullName evidence="1">Uncharacterized protein</fullName>
    </submittedName>
</protein>
<comment type="caution">
    <text evidence="1">The sequence shown here is derived from an EMBL/GenBank/DDBJ whole genome shotgun (WGS) entry which is preliminary data.</text>
</comment>
<gene>
    <name evidence="1" type="ORF">LCGC14_2896570</name>
</gene>
<name>A0A0F9A3J0_9ZZZZ</name>
<sequence length="144" mass="17162">MSWKENWDRNHRRRKIFILGGRSGTTLIHKCLLITGLTNWGLWSLHTYNSEPSIIKHVIYSRYPFIHDADLKPERPFEIAKCPEFGFVIDSLERLYQPLFIITERDLEERVQSHIKAWGNHMLEIWDKYPNWKGLIIGLIGEYP</sequence>
<dbReference type="AlphaFoldDB" id="A0A0F9A3J0"/>
<dbReference type="InterPro" id="IPR027417">
    <property type="entry name" value="P-loop_NTPase"/>
</dbReference>
<organism evidence="1">
    <name type="scientific">marine sediment metagenome</name>
    <dbReference type="NCBI Taxonomy" id="412755"/>
    <lineage>
        <taxon>unclassified sequences</taxon>
        <taxon>metagenomes</taxon>
        <taxon>ecological metagenomes</taxon>
    </lineage>
</organism>